<reference evidence="17 18" key="2">
    <citation type="submission" date="2018-11" db="EMBL/GenBank/DDBJ databases">
        <authorList>
            <consortium name="Pathogen Informatics"/>
        </authorList>
    </citation>
    <scope>NUCLEOTIDE SEQUENCE [LARGE SCALE GENOMIC DNA]</scope>
</reference>
<keyword evidence="3" id="KW-0645">Protease</keyword>
<feature type="domain" description="Aminopeptidase P N-terminal" evidence="16">
    <location>
        <begin position="12"/>
        <end position="150"/>
    </location>
</feature>
<evidence type="ECO:0000256" key="12">
    <source>
        <dbReference type="ARBA" id="ARBA00044252"/>
    </source>
</evidence>
<evidence type="ECO:0000256" key="15">
    <source>
        <dbReference type="ARBA" id="ARBA00048994"/>
    </source>
</evidence>
<evidence type="ECO:0000256" key="11">
    <source>
        <dbReference type="ARBA" id="ARBA00044141"/>
    </source>
</evidence>
<evidence type="ECO:0000256" key="8">
    <source>
        <dbReference type="ARBA" id="ARBA00023211"/>
    </source>
</evidence>
<dbReference type="InterPro" id="IPR029149">
    <property type="entry name" value="Creatin/AminoP/Spt16_N"/>
</dbReference>
<keyword evidence="5" id="KW-0378">Hydrolase</keyword>
<proteinExistence type="inferred from homology"/>
<accession>A0A0M3K810</accession>
<dbReference type="GO" id="GO:0070006">
    <property type="term" value="F:metalloaminopeptidase activity"/>
    <property type="evidence" value="ECO:0007669"/>
    <property type="project" value="InterPro"/>
</dbReference>
<evidence type="ECO:0000256" key="3">
    <source>
        <dbReference type="ARBA" id="ARBA00022670"/>
    </source>
</evidence>
<dbReference type="InterPro" id="IPR036005">
    <property type="entry name" value="Creatinase/aminopeptidase-like"/>
</dbReference>
<dbReference type="AlphaFoldDB" id="A0A0M3K810"/>
<evidence type="ECO:0000256" key="14">
    <source>
        <dbReference type="ARBA" id="ARBA00044351"/>
    </source>
</evidence>
<dbReference type="SMART" id="SM01011">
    <property type="entry name" value="AMP_N"/>
    <property type="match status" value="1"/>
</dbReference>
<dbReference type="InterPro" id="IPR000994">
    <property type="entry name" value="Pept_M24"/>
</dbReference>
<organism evidence="19">
    <name type="scientific">Anisakis simplex</name>
    <name type="common">Herring worm</name>
    <dbReference type="NCBI Taxonomy" id="6269"/>
    <lineage>
        <taxon>Eukaryota</taxon>
        <taxon>Metazoa</taxon>
        <taxon>Ecdysozoa</taxon>
        <taxon>Nematoda</taxon>
        <taxon>Chromadorea</taxon>
        <taxon>Rhabditida</taxon>
        <taxon>Spirurina</taxon>
        <taxon>Ascaridomorpha</taxon>
        <taxon>Ascaridoidea</taxon>
        <taxon>Anisakidae</taxon>
        <taxon>Anisakis</taxon>
        <taxon>Anisakis simplex complex</taxon>
    </lineage>
</organism>
<dbReference type="SUPFAM" id="SSF53092">
    <property type="entry name" value="Creatinase/prolidase N-terminal domain"/>
    <property type="match status" value="1"/>
</dbReference>
<dbReference type="EC" id="3.4.13.9" evidence="10"/>
<dbReference type="OrthoDB" id="10261878at2759"/>
<comment type="subunit">
    <text evidence="2">Homodimer.</text>
</comment>
<name>A0A0M3K810_ANISI</name>
<dbReference type="Gene3D" id="3.90.230.10">
    <property type="entry name" value="Creatinase/methionine aminopeptidase superfamily"/>
    <property type="match status" value="1"/>
</dbReference>
<evidence type="ECO:0000256" key="6">
    <source>
        <dbReference type="ARBA" id="ARBA00022997"/>
    </source>
</evidence>
<dbReference type="EMBL" id="UYRR01033156">
    <property type="protein sequence ID" value="VDK57993.1"/>
    <property type="molecule type" value="Genomic_DNA"/>
</dbReference>
<evidence type="ECO:0000259" key="16">
    <source>
        <dbReference type="SMART" id="SM01011"/>
    </source>
</evidence>
<evidence type="ECO:0000313" key="19">
    <source>
        <dbReference type="WBParaSite" id="ASIM_0001710101-mRNA-1"/>
    </source>
</evidence>
<dbReference type="GO" id="GO:0030145">
    <property type="term" value="F:manganese ion binding"/>
    <property type="evidence" value="ECO:0007669"/>
    <property type="project" value="InterPro"/>
</dbReference>
<reference evidence="19" key="1">
    <citation type="submission" date="2017-02" db="UniProtKB">
        <authorList>
            <consortium name="WormBaseParasite"/>
        </authorList>
    </citation>
    <scope>IDENTIFICATION</scope>
</reference>
<comment type="catalytic activity">
    <reaction evidence="15">
        <text>Xaa-L-Pro dipeptide + H2O = an L-alpha-amino acid + L-proline</text>
        <dbReference type="Rhea" id="RHEA:76407"/>
        <dbReference type="ChEBI" id="CHEBI:15377"/>
        <dbReference type="ChEBI" id="CHEBI:59869"/>
        <dbReference type="ChEBI" id="CHEBI:60039"/>
        <dbReference type="ChEBI" id="CHEBI:195196"/>
        <dbReference type="EC" id="3.4.13.9"/>
    </reaction>
</comment>
<evidence type="ECO:0000256" key="4">
    <source>
        <dbReference type="ARBA" id="ARBA00022723"/>
    </source>
</evidence>
<dbReference type="CDD" id="cd01087">
    <property type="entry name" value="Prolidase"/>
    <property type="match status" value="1"/>
</dbReference>
<evidence type="ECO:0000313" key="18">
    <source>
        <dbReference type="Proteomes" id="UP000267096"/>
    </source>
</evidence>
<sequence length="429" mass="48649">MYFSRGPGTLKLTPKLFAENRNRLVNSLRTKCKKGTAVLLQGGSHQERYNIDSTDYVFRQESYFFWAFGVHEPDFYGAIDIDTGRSILFAPKLDPDYEIWHGRIESAEWFRTKYEVDEVHISDENTVAETLKKMGFHHLLLLRAENTDSGNVLPPARFKGSNFFTLDTETLYPIITNLRVFKTDSELEVMRYACKVSADAHRAAMSVAKPGMYQYQMESGADCAILDYGHANAPNYHKMNDGDMCLFDCGCEYNCYASDITTSFPVNGKFTEKQKGIYNAVLHANHAVFENAKPGVRWTDMHLLAEKTMLSDLKNIGLLKGDVDEMVKARIGAVFMPHGLGHFIGLDDHDVGGYLGDATPRSTEPGLKCLRTTRTLQERIVISIEPGCYFIDTVRIEDDVIIWAHGNERMTNVPRTVNEIELFMKTNKQ</sequence>
<dbReference type="PANTHER" id="PTHR48480">
    <property type="match status" value="1"/>
</dbReference>
<dbReference type="Proteomes" id="UP000267096">
    <property type="component" value="Unassembled WGS sequence"/>
</dbReference>
<comment type="cofactor">
    <cofactor evidence="1">
        <name>Mn(2+)</name>
        <dbReference type="ChEBI" id="CHEBI:29035"/>
    </cofactor>
</comment>
<evidence type="ECO:0000256" key="1">
    <source>
        <dbReference type="ARBA" id="ARBA00001936"/>
    </source>
</evidence>
<evidence type="ECO:0000256" key="2">
    <source>
        <dbReference type="ARBA" id="ARBA00011738"/>
    </source>
</evidence>
<evidence type="ECO:0000256" key="5">
    <source>
        <dbReference type="ARBA" id="ARBA00022801"/>
    </source>
</evidence>
<comment type="similarity">
    <text evidence="9">Belongs to the peptidase M24B family. Eukaryotic-type prolidase subfamily.</text>
</comment>
<dbReference type="SUPFAM" id="SSF55920">
    <property type="entry name" value="Creatinase/aminopeptidase"/>
    <property type="match status" value="1"/>
</dbReference>
<dbReference type="InterPro" id="IPR052433">
    <property type="entry name" value="X-Pro_dipept-like"/>
</dbReference>
<protein>
    <recommendedName>
        <fullName evidence="11">Xaa-Pro dipeptidase</fullName>
        <ecNumber evidence="10">3.4.13.9</ecNumber>
    </recommendedName>
    <alternativeName>
        <fullName evidence="14">Imidodipeptidase</fullName>
    </alternativeName>
    <alternativeName>
        <fullName evidence="12">Peptidase D</fullName>
    </alternativeName>
    <alternativeName>
        <fullName evidence="13">Proline dipeptidase</fullName>
    </alternativeName>
</protein>
<dbReference type="WBParaSite" id="ASIM_0001710101-mRNA-1">
    <property type="protein sequence ID" value="ASIM_0001710101-mRNA-1"/>
    <property type="gene ID" value="ASIM_0001710101"/>
</dbReference>
<dbReference type="Pfam" id="PF00557">
    <property type="entry name" value="Peptidase_M24"/>
    <property type="match status" value="1"/>
</dbReference>
<evidence type="ECO:0000256" key="7">
    <source>
        <dbReference type="ARBA" id="ARBA00023049"/>
    </source>
</evidence>
<dbReference type="GO" id="GO:0102009">
    <property type="term" value="F:proline dipeptidase activity"/>
    <property type="evidence" value="ECO:0007669"/>
    <property type="project" value="UniProtKB-EC"/>
</dbReference>
<evidence type="ECO:0000256" key="9">
    <source>
        <dbReference type="ARBA" id="ARBA00043990"/>
    </source>
</evidence>
<keyword evidence="8" id="KW-0464">Manganese</keyword>
<gene>
    <name evidence="17" type="ORF">ASIM_LOCUS16508</name>
</gene>
<evidence type="ECO:0000313" key="17">
    <source>
        <dbReference type="EMBL" id="VDK57993.1"/>
    </source>
</evidence>
<evidence type="ECO:0000256" key="13">
    <source>
        <dbReference type="ARBA" id="ARBA00044284"/>
    </source>
</evidence>
<keyword evidence="6" id="KW-0224">Dipeptidase</keyword>
<dbReference type="Gene3D" id="3.40.350.10">
    <property type="entry name" value="Creatinase/prolidase N-terminal domain"/>
    <property type="match status" value="1"/>
</dbReference>
<dbReference type="PANTHER" id="PTHR48480:SF2">
    <property type="entry name" value="PEPTIDASE D"/>
    <property type="match status" value="1"/>
</dbReference>
<evidence type="ECO:0000256" key="10">
    <source>
        <dbReference type="ARBA" id="ARBA00044051"/>
    </source>
</evidence>
<keyword evidence="4" id="KW-0479">Metal-binding</keyword>
<keyword evidence="7" id="KW-0482">Metalloprotease</keyword>
<dbReference type="GO" id="GO:0006508">
    <property type="term" value="P:proteolysis"/>
    <property type="evidence" value="ECO:0007669"/>
    <property type="project" value="UniProtKB-KW"/>
</dbReference>
<keyword evidence="18" id="KW-1185">Reference proteome</keyword>
<dbReference type="InterPro" id="IPR007865">
    <property type="entry name" value="Aminopep_P_N"/>
</dbReference>
<dbReference type="Pfam" id="PF05195">
    <property type="entry name" value="AMP_N"/>
    <property type="match status" value="1"/>
</dbReference>